<organism evidence="2 3">
    <name type="scientific">Stenotrophomonas maltophilia</name>
    <name type="common">Pseudomonas maltophilia</name>
    <name type="synonym">Xanthomonas maltophilia</name>
    <dbReference type="NCBI Taxonomy" id="40324"/>
    <lineage>
        <taxon>Bacteria</taxon>
        <taxon>Pseudomonadati</taxon>
        <taxon>Pseudomonadota</taxon>
        <taxon>Gammaproteobacteria</taxon>
        <taxon>Lysobacterales</taxon>
        <taxon>Lysobacteraceae</taxon>
        <taxon>Stenotrophomonas</taxon>
        <taxon>Stenotrophomonas maltophilia group</taxon>
    </lineage>
</organism>
<feature type="domain" description="N-terminal" evidence="1">
    <location>
        <begin position="43"/>
        <end position="103"/>
    </location>
</feature>
<dbReference type="Pfam" id="PF08401">
    <property type="entry name" value="ArdcN"/>
    <property type="match status" value="1"/>
</dbReference>
<accession>A0AAI9C7F6</accession>
<dbReference type="GO" id="GO:0003697">
    <property type="term" value="F:single-stranded DNA binding"/>
    <property type="evidence" value="ECO:0007669"/>
    <property type="project" value="InterPro"/>
</dbReference>
<gene>
    <name evidence="2" type="ORF">QEK83_000070</name>
</gene>
<name>A0AAI9C7F6_STEMA</name>
<evidence type="ECO:0000313" key="2">
    <source>
        <dbReference type="EMBL" id="EKT4439477.1"/>
    </source>
</evidence>
<dbReference type="Proteomes" id="UP001214521">
    <property type="component" value="Unassembled WGS sequence"/>
</dbReference>
<dbReference type="InterPro" id="IPR013610">
    <property type="entry name" value="ArdC_N"/>
</dbReference>
<protein>
    <submittedName>
        <fullName evidence="2">DUF1738 domain-containing protein</fullName>
    </submittedName>
</protein>
<evidence type="ECO:0000313" key="3">
    <source>
        <dbReference type="Proteomes" id="UP001214521"/>
    </source>
</evidence>
<dbReference type="AlphaFoldDB" id="A0AAI9C7F6"/>
<dbReference type="EMBL" id="ABLOMU010000001">
    <property type="protein sequence ID" value="EKT4439477.1"/>
    <property type="molecule type" value="Genomic_DNA"/>
</dbReference>
<reference evidence="2" key="1">
    <citation type="submission" date="2022-07" db="EMBL/GenBank/DDBJ databases">
        <authorList>
            <consortium name="Clinical and Environmental Microbiology Branch: Whole genome sequencing antimicrobial resistance pathogens in the healthcare setting"/>
        </authorList>
    </citation>
    <scope>NUCLEOTIDE SEQUENCE</scope>
    <source>
        <strain evidence="2">Stenotrophomonas_maltophilia_2021CK-00905</strain>
    </source>
</reference>
<comment type="caution">
    <text evidence="2">The sequence shown here is derived from an EMBL/GenBank/DDBJ whole genome shotgun (WGS) entry which is preliminary data.</text>
</comment>
<evidence type="ECO:0000259" key="1">
    <source>
        <dbReference type="Pfam" id="PF08401"/>
    </source>
</evidence>
<sequence>MSAASELKQDIAEKFYDQLAERRSVLDHGFRETETPLSMIGGWPVGPSGYPFKDFNALQLMTVSLDRGFTSPIYMKSEQIKKNGYYIAKGESKATKIESTYKQEDGDFKSVMAVCFNGDQIKNLPQNKHTYAWQGLADNRDAFLDDMIAKTGAKFSFDPMNAPYYERSTDTLYMRPQTEYATKHADGKSAYYNDLMFLLADWATHPSRYHGVQPGEQGSEQDSQYRLGRQLALLQIASRLGMTYEPDDSGWANNYINSRPNWQELERAAKAADTILKTIGVPEVQQEPVRSKVWKQEASQAFRPTVQPADHQQAQQQVDPVQAFVEDKIQVVHVADKPSKQVGKAVKKAAAQKLNGAKQTLTL</sequence>
<proteinExistence type="predicted"/>